<reference evidence="2 3" key="1">
    <citation type="journal article" date="2008" name="Nature">
        <title>The genome of Laccaria bicolor provides insights into mycorrhizal symbiosis.</title>
        <authorList>
            <person name="Martin F."/>
            <person name="Aerts A."/>
            <person name="Ahren D."/>
            <person name="Brun A."/>
            <person name="Danchin E.G.J."/>
            <person name="Duchaussoy F."/>
            <person name="Gibon J."/>
            <person name="Kohler A."/>
            <person name="Lindquist E."/>
            <person name="Pereda V."/>
            <person name="Salamov A."/>
            <person name="Shapiro H.J."/>
            <person name="Wuyts J."/>
            <person name="Blaudez D."/>
            <person name="Buee M."/>
            <person name="Brokstein P."/>
            <person name="Canbaeck B."/>
            <person name="Cohen D."/>
            <person name="Courty P.E."/>
            <person name="Coutinho P.M."/>
            <person name="Delaruelle C."/>
            <person name="Detter J.C."/>
            <person name="Deveau A."/>
            <person name="DiFazio S."/>
            <person name="Duplessis S."/>
            <person name="Fraissinet-Tachet L."/>
            <person name="Lucic E."/>
            <person name="Frey-Klett P."/>
            <person name="Fourrey C."/>
            <person name="Feussner I."/>
            <person name="Gay G."/>
            <person name="Grimwood J."/>
            <person name="Hoegger P.J."/>
            <person name="Jain P."/>
            <person name="Kilaru S."/>
            <person name="Labbe J."/>
            <person name="Lin Y.C."/>
            <person name="Legue V."/>
            <person name="Le Tacon F."/>
            <person name="Marmeisse R."/>
            <person name="Melayah D."/>
            <person name="Montanini B."/>
            <person name="Muratet M."/>
            <person name="Nehls U."/>
            <person name="Niculita-Hirzel H."/>
            <person name="Oudot-Le Secq M.P."/>
            <person name="Peter M."/>
            <person name="Quesneville H."/>
            <person name="Rajashekar B."/>
            <person name="Reich M."/>
            <person name="Rouhier N."/>
            <person name="Schmutz J."/>
            <person name="Yin T."/>
            <person name="Chalot M."/>
            <person name="Henrissat B."/>
            <person name="Kuees U."/>
            <person name="Lucas S."/>
            <person name="Van de Peer Y."/>
            <person name="Podila G.K."/>
            <person name="Polle A."/>
            <person name="Pukkila P.J."/>
            <person name="Richardson P.M."/>
            <person name="Rouze P."/>
            <person name="Sanders I.R."/>
            <person name="Stajich J.E."/>
            <person name="Tunlid A."/>
            <person name="Tuskan G."/>
            <person name="Grigoriev I.V."/>
        </authorList>
    </citation>
    <scope>NUCLEOTIDE SEQUENCE [LARGE SCALE GENOMIC DNA]</scope>
    <source>
        <strain evidence="3">S238N-H82 / ATCC MYA-4686</strain>
    </source>
</reference>
<dbReference type="Gene3D" id="2.170.270.10">
    <property type="entry name" value="SET domain"/>
    <property type="match status" value="1"/>
</dbReference>
<dbReference type="InterPro" id="IPR046341">
    <property type="entry name" value="SET_dom_sf"/>
</dbReference>
<proteinExistence type="predicted"/>
<dbReference type="SUPFAM" id="SSF82199">
    <property type="entry name" value="SET domain"/>
    <property type="match status" value="1"/>
</dbReference>
<sequence length="293" mass="33368">MTHTTWGETDTAVYQISKYLSSSRITSKVIIDVDVWLVQSICQQYREKKPSKVHRIEHVHPDPDFKLDLDMAEAIWTIFEGLKNMLEKCSQSNAISFGKDMEKAIKRDHPGLVESHEHANAIWWWVRLKKRCFGDGSGGFAIFATRDLVEGEILYPLMGLMASDSRAEHSRLSEIHPHPSQVKLEKGRMDPRVLVGPLRFINHTCHSFNAEFVAIRSALAFVVQTNKLIKFHDEVFVDYGKDYFEDIEKCRAGTAVGIRKVQALRVQKSPHLGLRGRLKNVGGCIKRGVEIKS</sequence>
<dbReference type="SMART" id="SM00317">
    <property type="entry name" value="SET"/>
    <property type="match status" value="1"/>
</dbReference>
<dbReference type="GeneID" id="6083333"/>
<dbReference type="Proteomes" id="UP000001194">
    <property type="component" value="Unassembled WGS sequence"/>
</dbReference>
<protein>
    <submittedName>
        <fullName evidence="2">Predicted protein</fullName>
    </submittedName>
</protein>
<accession>B0DUX4</accession>
<dbReference type="KEGG" id="lbc:LACBIDRAFT_310701"/>
<dbReference type="Pfam" id="PF00856">
    <property type="entry name" value="SET"/>
    <property type="match status" value="1"/>
</dbReference>
<name>B0DUX4_LACBS</name>
<organism evidence="3">
    <name type="scientific">Laccaria bicolor (strain S238N-H82 / ATCC MYA-4686)</name>
    <name type="common">Bicoloured deceiver</name>
    <name type="synonym">Laccaria laccata var. bicolor</name>
    <dbReference type="NCBI Taxonomy" id="486041"/>
    <lineage>
        <taxon>Eukaryota</taxon>
        <taxon>Fungi</taxon>
        <taxon>Dikarya</taxon>
        <taxon>Basidiomycota</taxon>
        <taxon>Agaricomycotina</taxon>
        <taxon>Agaricomycetes</taxon>
        <taxon>Agaricomycetidae</taxon>
        <taxon>Agaricales</taxon>
        <taxon>Agaricineae</taxon>
        <taxon>Hydnangiaceae</taxon>
        <taxon>Laccaria</taxon>
    </lineage>
</organism>
<dbReference type="InterPro" id="IPR001214">
    <property type="entry name" value="SET_dom"/>
</dbReference>
<gene>
    <name evidence="2" type="ORF">LACBIDRAFT_310701</name>
</gene>
<dbReference type="OrthoDB" id="3265353at2759"/>
<dbReference type="RefSeq" id="XP_001887698.1">
    <property type="nucleotide sequence ID" value="XM_001887663.1"/>
</dbReference>
<evidence type="ECO:0000259" key="1">
    <source>
        <dbReference type="PROSITE" id="PS50280"/>
    </source>
</evidence>
<dbReference type="STRING" id="486041.B0DUX4"/>
<feature type="domain" description="SET" evidence="1">
    <location>
        <begin position="124"/>
        <end position="240"/>
    </location>
</feature>
<evidence type="ECO:0000313" key="2">
    <source>
        <dbReference type="EMBL" id="EDR01622.1"/>
    </source>
</evidence>
<keyword evidence="3" id="KW-1185">Reference proteome</keyword>
<dbReference type="AlphaFoldDB" id="B0DUX4"/>
<dbReference type="PROSITE" id="PS50280">
    <property type="entry name" value="SET"/>
    <property type="match status" value="1"/>
</dbReference>
<dbReference type="HOGENOM" id="CLU_063923_0_0_1"/>
<dbReference type="InParanoid" id="B0DUX4"/>
<evidence type="ECO:0000313" key="3">
    <source>
        <dbReference type="Proteomes" id="UP000001194"/>
    </source>
</evidence>
<dbReference type="EMBL" id="DS547137">
    <property type="protein sequence ID" value="EDR01622.1"/>
    <property type="molecule type" value="Genomic_DNA"/>
</dbReference>